<name>A0A9P6ASG2_9AGAM</name>
<evidence type="ECO:0000313" key="1">
    <source>
        <dbReference type="EMBL" id="KAF9510615.1"/>
    </source>
</evidence>
<dbReference type="Proteomes" id="UP000886523">
    <property type="component" value="Unassembled WGS sequence"/>
</dbReference>
<accession>A0A9P6ASG2</accession>
<proteinExistence type="predicted"/>
<evidence type="ECO:0000313" key="2">
    <source>
        <dbReference type="Proteomes" id="UP000886523"/>
    </source>
</evidence>
<protein>
    <submittedName>
        <fullName evidence="1">Uncharacterized protein</fullName>
    </submittedName>
</protein>
<dbReference type="AlphaFoldDB" id="A0A9P6ASG2"/>
<sequence>MGRTMHYSEQGDRSVELIPSFKFPNGIRTKRILPLLHWAELMIFRAHPHVRSMTLSRRVKKCRRYSLGRFESSASHSTPLLRLALRYVGSSPRGPGVVFFRFQTRQIAQESVHAFLGLQFVQIISSVSPVPGSNASCWPTPIETPGSGRAHCFLRGSRQDRAERKPGSNYIQKKCCIKDSSQGVPVIKGG</sequence>
<keyword evidence="2" id="KW-1185">Reference proteome</keyword>
<organism evidence="1 2">
    <name type="scientific">Hydnum rufescens UP504</name>
    <dbReference type="NCBI Taxonomy" id="1448309"/>
    <lineage>
        <taxon>Eukaryota</taxon>
        <taxon>Fungi</taxon>
        <taxon>Dikarya</taxon>
        <taxon>Basidiomycota</taxon>
        <taxon>Agaricomycotina</taxon>
        <taxon>Agaricomycetes</taxon>
        <taxon>Cantharellales</taxon>
        <taxon>Hydnaceae</taxon>
        <taxon>Hydnum</taxon>
    </lineage>
</organism>
<comment type="caution">
    <text evidence="1">The sequence shown here is derived from an EMBL/GenBank/DDBJ whole genome shotgun (WGS) entry which is preliminary data.</text>
</comment>
<gene>
    <name evidence="1" type="ORF">BS47DRAFT_55895</name>
</gene>
<reference evidence="1" key="1">
    <citation type="journal article" date="2020" name="Nat. Commun.">
        <title>Large-scale genome sequencing of mycorrhizal fungi provides insights into the early evolution of symbiotic traits.</title>
        <authorList>
            <person name="Miyauchi S."/>
            <person name="Kiss E."/>
            <person name="Kuo A."/>
            <person name="Drula E."/>
            <person name="Kohler A."/>
            <person name="Sanchez-Garcia M."/>
            <person name="Morin E."/>
            <person name="Andreopoulos B."/>
            <person name="Barry K.W."/>
            <person name="Bonito G."/>
            <person name="Buee M."/>
            <person name="Carver A."/>
            <person name="Chen C."/>
            <person name="Cichocki N."/>
            <person name="Clum A."/>
            <person name="Culley D."/>
            <person name="Crous P.W."/>
            <person name="Fauchery L."/>
            <person name="Girlanda M."/>
            <person name="Hayes R.D."/>
            <person name="Keri Z."/>
            <person name="LaButti K."/>
            <person name="Lipzen A."/>
            <person name="Lombard V."/>
            <person name="Magnuson J."/>
            <person name="Maillard F."/>
            <person name="Murat C."/>
            <person name="Nolan M."/>
            <person name="Ohm R.A."/>
            <person name="Pangilinan J."/>
            <person name="Pereira M.F."/>
            <person name="Perotto S."/>
            <person name="Peter M."/>
            <person name="Pfister S."/>
            <person name="Riley R."/>
            <person name="Sitrit Y."/>
            <person name="Stielow J.B."/>
            <person name="Szollosi G."/>
            <person name="Zifcakova L."/>
            <person name="Stursova M."/>
            <person name="Spatafora J.W."/>
            <person name="Tedersoo L."/>
            <person name="Vaario L.M."/>
            <person name="Yamada A."/>
            <person name="Yan M."/>
            <person name="Wang P."/>
            <person name="Xu J."/>
            <person name="Bruns T."/>
            <person name="Baldrian P."/>
            <person name="Vilgalys R."/>
            <person name="Dunand C."/>
            <person name="Henrissat B."/>
            <person name="Grigoriev I.V."/>
            <person name="Hibbett D."/>
            <person name="Nagy L.G."/>
            <person name="Martin F.M."/>
        </authorList>
    </citation>
    <scope>NUCLEOTIDE SEQUENCE</scope>
    <source>
        <strain evidence="1">UP504</strain>
    </source>
</reference>
<dbReference type="EMBL" id="MU129013">
    <property type="protein sequence ID" value="KAF9510615.1"/>
    <property type="molecule type" value="Genomic_DNA"/>
</dbReference>